<feature type="compositionally biased region" description="Low complexity" evidence="1">
    <location>
        <begin position="119"/>
        <end position="128"/>
    </location>
</feature>
<dbReference type="PIR" id="D86524">
    <property type="entry name" value="D86524"/>
</dbReference>
<proteinExistence type="predicted"/>
<dbReference type="EMBL" id="LN847252">
    <property type="protein sequence ID" value="CRI52554.1"/>
    <property type="molecule type" value="Genomic_DNA"/>
</dbReference>
<protein>
    <submittedName>
        <fullName evidence="3">Uncharacterized protein</fullName>
    </submittedName>
</protein>
<evidence type="ECO:0000256" key="1">
    <source>
        <dbReference type="SAM" id="MobiDB-lite"/>
    </source>
</evidence>
<evidence type="ECO:0000313" key="5">
    <source>
        <dbReference type="Proteomes" id="UP000000583"/>
    </source>
</evidence>
<dbReference type="EMBL" id="AE001363">
    <property type="protein sequence ID" value="AAD18417.1"/>
    <property type="molecule type" value="Genomic_DNA"/>
</dbReference>
<dbReference type="PATRIC" id="fig|115713.3.peg.300"/>
<dbReference type="Proteomes" id="UP000000801">
    <property type="component" value="Chromosome"/>
</dbReference>
<dbReference type="HOGENOM" id="CLU_2116631_0_0_0"/>
<reference evidence="2 6" key="1">
    <citation type="journal article" date="1999" name="Nat. Genet.">
        <title>Comparative genomes of Chlamydia pneumoniae and C. trachomatis.</title>
        <authorList>
            <person name="Kalman S."/>
            <person name="Mitchell W."/>
            <person name="Marathe R."/>
            <person name="Lammel C."/>
            <person name="Fan J."/>
            <person name="Hyman R.W."/>
            <person name="Olinger L."/>
            <person name="Grimwood J."/>
            <person name="Davis R.W."/>
            <person name="Stephens R.S."/>
        </authorList>
    </citation>
    <scope>NUCLEOTIDE SEQUENCE [LARGE SCALE GENOMIC DNA]</scope>
    <source>
        <strain evidence="2 6">CWL029</strain>
    </source>
</reference>
<dbReference type="EMBL" id="AE002161">
    <property type="protein sequence ID" value="AAF38322.1"/>
    <property type="molecule type" value="Genomic_DNA"/>
</dbReference>
<feature type="compositionally biased region" description="Polar residues" evidence="1">
    <location>
        <begin position="81"/>
        <end position="99"/>
    </location>
</feature>
<reference evidence="4" key="3">
    <citation type="submission" date="2015-05" db="EMBL/GenBank/DDBJ databases">
        <authorList>
            <person name="Rattei Thomas"/>
        </authorList>
    </citation>
    <scope>NUCLEOTIDE SEQUENCE</scope>
    <source>
        <strain evidence="4">Wien2</strain>
    </source>
</reference>
<evidence type="ECO:0000313" key="6">
    <source>
        <dbReference type="Proteomes" id="UP000000801"/>
    </source>
</evidence>
<dbReference type="AlphaFoldDB" id="Q9Z8S0"/>
<evidence type="ECO:0000313" key="4">
    <source>
        <dbReference type="EMBL" id="CRI52554.1"/>
    </source>
</evidence>
<feature type="region of interest" description="Disordered" evidence="1">
    <location>
        <begin position="44"/>
        <end position="128"/>
    </location>
</feature>
<evidence type="ECO:0000313" key="2">
    <source>
        <dbReference type="EMBL" id="AAD18417.1"/>
    </source>
</evidence>
<accession>Q7AJ26</accession>
<feature type="compositionally biased region" description="Acidic residues" evidence="1">
    <location>
        <begin position="109"/>
        <end position="118"/>
    </location>
</feature>
<dbReference type="KEGG" id="cpa:CP_0492"/>
<dbReference type="Proteomes" id="UP000000583">
    <property type="component" value="Chromosome"/>
</dbReference>
<dbReference type="KEGG" id="cpn:CPn_0268"/>
<reference evidence="3 5" key="2">
    <citation type="journal article" date="2000" name="Nucleic Acids Res.">
        <title>Genome sequences of Chlamydia trachomatis MoPn and Chlamydia pneumoniae AR39.</title>
        <authorList>
            <person name="Read T.D."/>
            <person name="Brunham R.C."/>
            <person name="Shen C."/>
            <person name="Gill S.R."/>
            <person name="Heidelberg J.F."/>
            <person name="White O."/>
            <person name="Hickey E.K."/>
            <person name="Peterson J.D."/>
            <person name="Utterback T.R."/>
            <person name="Berry K.J."/>
            <person name="Bass S."/>
            <person name="Linher K.D."/>
            <person name="Weidman J.F."/>
            <person name="Khouri H.M."/>
            <person name="Craven B."/>
            <person name="Bowman C."/>
            <person name="Dodson R.J."/>
            <person name="Gwinn M.L."/>
            <person name="Nelson W.C."/>
            <person name="DeBoy R.T."/>
            <person name="Kolonay J.F."/>
            <person name="McClarty G."/>
            <person name="Salzberg S.L."/>
            <person name="Eisen J.A."/>
            <person name="Fraser C.M."/>
        </authorList>
    </citation>
    <scope>NUCLEOTIDE SEQUENCE [LARGE SCALE GENOMIC DNA]</scope>
    <source>
        <strain evidence="3 5">AR39</strain>
    </source>
</reference>
<evidence type="ECO:0000313" key="3">
    <source>
        <dbReference type="EMBL" id="AAF38322.1"/>
    </source>
</evidence>
<feature type="compositionally biased region" description="Polar residues" evidence="1">
    <location>
        <begin position="53"/>
        <end position="67"/>
    </location>
</feature>
<dbReference type="PIR" id="D72100">
    <property type="entry name" value="D72100"/>
</dbReference>
<accession>Q7DEL5</accession>
<organism evidence="5">
    <name type="scientific">Chlamydia pneumoniae</name>
    <name type="common">Chlamydophila pneumoniae</name>
    <dbReference type="NCBI Taxonomy" id="83558"/>
    <lineage>
        <taxon>Bacteria</taxon>
        <taxon>Pseudomonadati</taxon>
        <taxon>Chlamydiota</taxon>
        <taxon>Chlamydiia</taxon>
        <taxon>Chlamydiales</taxon>
        <taxon>Chlamydiaceae</taxon>
        <taxon>Chlamydia/Chlamydophila group</taxon>
        <taxon>Chlamydia</taxon>
    </lineage>
</organism>
<sequence length="128" mass="13948">MSQCQSSSTSTWEWMKSFVPNWKNPTPPLSPIPSEDEFILAYEPFVLPKTDPENAQANPPGTSTPNVENGIDDLNPLLGQPNEQNNANNPGTSGSNPTSLPAPERLPETEENSQEEEQGSQNNEDLIG</sequence>
<accession>Q9Z8S0</accession>
<gene>
    <name evidence="3" type="ordered locus">CP_0492</name>
    <name evidence="2" type="ordered locus">CPn_0268</name>
    <name evidence="4" type="ORF">BN1224_Wien2_E_00510</name>
</gene>
<name>Q9Z8S0_CHLPN</name>